<keyword evidence="2" id="KW-1185">Reference proteome</keyword>
<organism evidence="1 2">
    <name type="scientific">Racocetra persica</name>
    <dbReference type="NCBI Taxonomy" id="160502"/>
    <lineage>
        <taxon>Eukaryota</taxon>
        <taxon>Fungi</taxon>
        <taxon>Fungi incertae sedis</taxon>
        <taxon>Mucoromycota</taxon>
        <taxon>Glomeromycotina</taxon>
        <taxon>Glomeromycetes</taxon>
        <taxon>Diversisporales</taxon>
        <taxon>Gigasporaceae</taxon>
        <taxon>Racocetra</taxon>
    </lineage>
</organism>
<feature type="non-terminal residue" evidence="1">
    <location>
        <position position="1"/>
    </location>
</feature>
<dbReference type="EMBL" id="CAJVQC010151185">
    <property type="protein sequence ID" value="CAG8846425.1"/>
    <property type="molecule type" value="Genomic_DNA"/>
</dbReference>
<evidence type="ECO:0000313" key="1">
    <source>
        <dbReference type="EMBL" id="CAG8846425.1"/>
    </source>
</evidence>
<sequence length="54" mass="6338">SPKHSEYLDDAQRFQQCNSSLTTFFEQHQENTDSETLDNSDNETLDYIYNSDES</sequence>
<gene>
    <name evidence="1" type="ORF">RPERSI_LOCUS34137</name>
</gene>
<accession>A0ACA9SQP6</accession>
<proteinExistence type="predicted"/>
<protein>
    <submittedName>
        <fullName evidence="1">803_t:CDS:1</fullName>
    </submittedName>
</protein>
<feature type="non-terminal residue" evidence="1">
    <location>
        <position position="54"/>
    </location>
</feature>
<evidence type="ECO:0000313" key="2">
    <source>
        <dbReference type="Proteomes" id="UP000789920"/>
    </source>
</evidence>
<dbReference type="Proteomes" id="UP000789920">
    <property type="component" value="Unassembled WGS sequence"/>
</dbReference>
<name>A0ACA9SQP6_9GLOM</name>
<reference evidence="1" key="1">
    <citation type="submission" date="2021-06" db="EMBL/GenBank/DDBJ databases">
        <authorList>
            <person name="Kallberg Y."/>
            <person name="Tangrot J."/>
            <person name="Rosling A."/>
        </authorList>
    </citation>
    <scope>NUCLEOTIDE SEQUENCE</scope>
    <source>
        <strain evidence="1">MA461A</strain>
    </source>
</reference>
<comment type="caution">
    <text evidence="1">The sequence shown here is derived from an EMBL/GenBank/DDBJ whole genome shotgun (WGS) entry which is preliminary data.</text>
</comment>